<gene>
    <name evidence="2" type="ORF">GARC_4637</name>
</gene>
<evidence type="ECO:0000313" key="2">
    <source>
        <dbReference type="EMBL" id="GAC21579.1"/>
    </source>
</evidence>
<reference evidence="2 3" key="1">
    <citation type="journal article" date="2017" name="Antonie Van Leeuwenhoek">
        <title>Rhizobium rhizosphaerae sp. nov., a novel species isolated from rice rhizosphere.</title>
        <authorList>
            <person name="Zhao J.J."/>
            <person name="Zhang J."/>
            <person name="Zhang R.J."/>
            <person name="Zhang C.W."/>
            <person name="Yin H.Q."/>
            <person name="Zhang X.X."/>
        </authorList>
    </citation>
    <scope>NUCLEOTIDE SEQUENCE [LARGE SCALE GENOMIC DNA]</scope>
    <source>
        <strain evidence="2 3">BSs20135</strain>
    </source>
</reference>
<dbReference type="AlphaFoldDB" id="K6XLP6"/>
<sequence>MATAPQVFFFDLFLCALSGSISFAFKANSPQGYRALRYTEKSD</sequence>
<protein>
    <submittedName>
        <fullName evidence="2">Uncharacterized protein</fullName>
    </submittedName>
</protein>
<accession>K6XLP6</accession>
<feature type="transmembrane region" description="Helical" evidence="1">
    <location>
        <begin position="6"/>
        <end position="25"/>
    </location>
</feature>
<organism evidence="2 3">
    <name type="scientific">Paraglaciecola arctica BSs20135</name>
    <dbReference type="NCBI Taxonomy" id="493475"/>
    <lineage>
        <taxon>Bacteria</taxon>
        <taxon>Pseudomonadati</taxon>
        <taxon>Pseudomonadota</taxon>
        <taxon>Gammaproteobacteria</taxon>
        <taxon>Alteromonadales</taxon>
        <taxon>Alteromonadaceae</taxon>
        <taxon>Paraglaciecola</taxon>
    </lineage>
</organism>
<comment type="caution">
    <text evidence="2">The sequence shown here is derived from an EMBL/GenBank/DDBJ whole genome shotgun (WGS) entry which is preliminary data.</text>
</comment>
<keyword evidence="1" id="KW-0812">Transmembrane</keyword>
<name>K6XLP6_9ALTE</name>
<dbReference type="Proteomes" id="UP000006327">
    <property type="component" value="Unassembled WGS sequence"/>
</dbReference>
<keyword evidence="1" id="KW-1133">Transmembrane helix</keyword>
<keyword evidence="3" id="KW-1185">Reference proteome</keyword>
<evidence type="ECO:0000256" key="1">
    <source>
        <dbReference type="SAM" id="Phobius"/>
    </source>
</evidence>
<proteinExistence type="predicted"/>
<keyword evidence="1" id="KW-0472">Membrane</keyword>
<evidence type="ECO:0000313" key="3">
    <source>
        <dbReference type="Proteomes" id="UP000006327"/>
    </source>
</evidence>
<dbReference type="STRING" id="493475.GARC_4637"/>
<dbReference type="EMBL" id="BAEO01000062">
    <property type="protein sequence ID" value="GAC21579.1"/>
    <property type="molecule type" value="Genomic_DNA"/>
</dbReference>